<evidence type="ECO:0000256" key="11">
    <source>
        <dbReference type="ARBA" id="ARBA00022833"/>
    </source>
</evidence>
<organism evidence="20 21">
    <name type="scientific">Jatropha curcas</name>
    <name type="common">Barbados nut</name>
    <dbReference type="NCBI Taxonomy" id="180498"/>
    <lineage>
        <taxon>Eukaryota</taxon>
        <taxon>Viridiplantae</taxon>
        <taxon>Streptophyta</taxon>
        <taxon>Embryophyta</taxon>
        <taxon>Tracheophyta</taxon>
        <taxon>Spermatophyta</taxon>
        <taxon>Magnoliopsida</taxon>
        <taxon>eudicotyledons</taxon>
        <taxon>Gunneridae</taxon>
        <taxon>Pentapetalae</taxon>
        <taxon>rosids</taxon>
        <taxon>fabids</taxon>
        <taxon>Malpighiales</taxon>
        <taxon>Euphorbiaceae</taxon>
        <taxon>Crotonoideae</taxon>
        <taxon>Jatropheae</taxon>
        <taxon>Jatropha</taxon>
    </lineage>
</organism>
<keyword evidence="13 17" id="KW-0472">Membrane</keyword>
<sequence length="396" mass="43659">MAVLILFFLFFAGKSDSLEICEGSCGVSGPTVRFPFGLKNNDRCSFPGFNLSCNKNADTILTLPRSGDFIVKFIRYETQEIYIRDPEHCLPKRFLSNFSLSGSPFMAENYPAFSFLNCSSYFPFSSLPPLSRLVPCLSKSNFTVFAIPVTNYDGFVPSIPSCKVIKPIVDVPVIWHPWTDEDTMLVWSTPDCRACEERGGTCGYKDDARPDVGCYDLPSNKRRGLPRSAKYGIIIGAGIPGLLCIIGLVCYLCGRIRTYSRSSRGHSATQLPITFLETPPRMAAAGLDLPTIELYPKTLLGESRRLPKPNDNTCPICLCEYEPKETLRTIPECNHYFHADCIDEWLKMNATCPLCRNLPRVSSLGTPASSFSTSSGTPASPFSASSSSLSSGTVER</sequence>
<dbReference type="SMART" id="SM00184">
    <property type="entry name" value="RING"/>
    <property type="match status" value="1"/>
</dbReference>
<dbReference type="Pfam" id="PF13947">
    <property type="entry name" value="GUB_WAK_bind"/>
    <property type="match status" value="1"/>
</dbReference>
<dbReference type="GO" id="GO:0061630">
    <property type="term" value="F:ubiquitin protein ligase activity"/>
    <property type="evidence" value="ECO:0007669"/>
    <property type="project" value="UniProtKB-EC"/>
</dbReference>
<evidence type="ECO:0000256" key="5">
    <source>
        <dbReference type="ARBA" id="ARBA00022679"/>
    </source>
</evidence>
<comment type="catalytic activity">
    <reaction evidence="1">
        <text>S-ubiquitinyl-[E2 ubiquitin-conjugating enzyme]-L-cysteine + [acceptor protein]-L-lysine = [E2 ubiquitin-conjugating enzyme]-L-cysteine + N(6)-ubiquitinyl-[acceptor protein]-L-lysine.</text>
        <dbReference type="EC" id="2.3.2.27"/>
    </reaction>
</comment>
<dbReference type="Gene3D" id="3.30.40.10">
    <property type="entry name" value="Zinc/RING finger domain, C3HC4 (zinc finger)"/>
    <property type="match status" value="1"/>
</dbReference>
<reference evidence="20 21" key="1">
    <citation type="journal article" date="2014" name="PLoS ONE">
        <title>Global Analysis of Gene Expression Profiles in Physic Nut (Jatropha curcas L.) Seedlings Exposed to Salt Stress.</title>
        <authorList>
            <person name="Zhang L."/>
            <person name="Zhang C."/>
            <person name="Wu P."/>
            <person name="Chen Y."/>
            <person name="Li M."/>
            <person name="Jiang H."/>
            <person name="Wu G."/>
        </authorList>
    </citation>
    <scope>NUCLEOTIDE SEQUENCE [LARGE SCALE GENOMIC DNA]</scope>
    <source>
        <strain evidence="21">cv. GZQX0401</strain>
        <tissue evidence="20">Young leaves</tissue>
    </source>
</reference>
<feature type="transmembrane region" description="Helical" evidence="17">
    <location>
        <begin position="231"/>
        <end position="254"/>
    </location>
</feature>
<dbReference type="AlphaFoldDB" id="A0A067JR73"/>
<keyword evidence="11" id="KW-0862">Zinc</keyword>
<evidence type="ECO:0000313" key="21">
    <source>
        <dbReference type="Proteomes" id="UP000027138"/>
    </source>
</evidence>
<comment type="similarity">
    <text evidence="14">Belongs to the RING-type zinc finger family. ATL subfamily.</text>
</comment>
<evidence type="ECO:0000256" key="13">
    <source>
        <dbReference type="ARBA" id="ARBA00023136"/>
    </source>
</evidence>
<feature type="domain" description="RING-type" evidence="19">
    <location>
        <begin position="314"/>
        <end position="356"/>
    </location>
</feature>
<dbReference type="GO" id="GO:0016020">
    <property type="term" value="C:membrane"/>
    <property type="evidence" value="ECO:0007669"/>
    <property type="project" value="UniProtKB-SubCell"/>
</dbReference>
<dbReference type="OrthoDB" id="8062037at2759"/>
<comment type="subcellular location">
    <subcellularLocation>
        <location evidence="2">Membrane</location>
        <topology evidence="2">Single-pass membrane protein</topology>
    </subcellularLocation>
</comment>
<dbReference type="SUPFAM" id="SSF57850">
    <property type="entry name" value="RING/U-box"/>
    <property type="match status" value="1"/>
</dbReference>
<evidence type="ECO:0000256" key="3">
    <source>
        <dbReference type="ARBA" id="ARBA00004906"/>
    </source>
</evidence>
<keyword evidence="5" id="KW-0808">Transferase</keyword>
<dbReference type="CDD" id="cd16461">
    <property type="entry name" value="RING-H2_EL5-like"/>
    <property type="match status" value="1"/>
</dbReference>
<dbReference type="EC" id="2.3.2.27" evidence="4"/>
<feature type="signal peptide" evidence="18">
    <location>
        <begin position="1"/>
        <end position="17"/>
    </location>
</feature>
<dbReference type="PROSITE" id="PS50089">
    <property type="entry name" value="ZF_RING_2"/>
    <property type="match status" value="1"/>
</dbReference>
<dbReference type="PANTHER" id="PTHR46279">
    <property type="entry name" value="RING/U-BOX SUPERFAMILY PROTEIN"/>
    <property type="match status" value="1"/>
</dbReference>
<evidence type="ECO:0000256" key="12">
    <source>
        <dbReference type="ARBA" id="ARBA00022989"/>
    </source>
</evidence>
<keyword evidence="9 15" id="KW-0863">Zinc-finger</keyword>
<evidence type="ECO:0000256" key="17">
    <source>
        <dbReference type="SAM" id="Phobius"/>
    </source>
</evidence>
<evidence type="ECO:0000256" key="18">
    <source>
        <dbReference type="SAM" id="SignalP"/>
    </source>
</evidence>
<evidence type="ECO:0000259" key="19">
    <source>
        <dbReference type="PROSITE" id="PS50089"/>
    </source>
</evidence>
<protein>
    <recommendedName>
        <fullName evidence="4">RING-type E3 ubiquitin transferase</fullName>
        <ecNumber evidence="4">2.3.2.27</ecNumber>
    </recommendedName>
</protein>
<evidence type="ECO:0000313" key="20">
    <source>
        <dbReference type="EMBL" id="KDP25298.1"/>
    </source>
</evidence>
<dbReference type="KEGG" id="jcu:105645672"/>
<dbReference type="GO" id="GO:0030247">
    <property type="term" value="F:polysaccharide binding"/>
    <property type="evidence" value="ECO:0007669"/>
    <property type="project" value="InterPro"/>
</dbReference>
<dbReference type="Pfam" id="PF13639">
    <property type="entry name" value="zf-RING_2"/>
    <property type="match status" value="1"/>
</dbReference>
<proteinExistence type="inferred from homology"/>
<evidence type="ECO:0000256" key="1">
    <source>
        <dbReference type="ARBA" id="ARBA00000900"/>
    </source>
</evidence>
<dbReference type="InterPro" id="IPR001841">
    <property type="entry name" value="Znf_RING"/>
</dbReference>
<keyword evidence="21" id="KW-1185">Reference proteome</keyword>
<keyword evidence="12 17" id="KW-1133">Transmembrane helix</keyword>
<name>A0A067JR73_JATCU</name>
<evidence type="ECO:0000256" key="14">
    <source>
        <dbReference type="ARBA" id="ARBA00024209"/>
    </source>
</evidence>
<keyword evidence="6 17" id="KW-0812">Transmembrane</keyword>
<dbReference type="EMBL" id="KK914993">
    <property type="protein sequence ID" value="KDP25298.1"/>
    <property type="molecule type" value="Genomic_DNA"/>
</dbReference>
<dbReference type="InterPro" id="IPR013083">
    <property type="entry name" value="Znf_RING/FYVE/PHD"/>
</dbReference>
<evidence type="ECO:0000256" key="9">
    <source>
        <dbReference type="ARBA" id="ARBA00022771"/>
    </source>
</evidence>
<evidence type="ECO:0000256" key="8">
    <source>
        <dbReference type="ARBA" id="ARBA00022729"/>
    </source>
</evidence>
<evidence type="ECO:0000256" key="2">
    <source>
        <dbReference type="ARBA" id="ARBA00004167"/>
    </source>
</evidence>
<feature type="region of interest" description="Disordered" evidence="16">
    <location>
        <begin position="366"/>
        <end position="396"/>
    </location>
</feature>
<evidence type="ECO:0000256" key="10">
    <source>
        <dbReference type="ARBA" id="ARBA00022786"/>
    </source>
</evidence>
<keyword evidence="8 18" id="KW-0732">Signal</keyword>
<evidence type="ECO:0000256" key="6">
    <source>
        <dbReference type="ARBA" id="ARBA00022692"/>
    </source>
</evidence>
<evidence type="ECO:0000256" key="7">
    <source>
        <dbReference type="ARBA" id="ARBA00022723"/>
    </source>
</evidence>
<feature type="chain" id="PRO_5001643067" description="RING-type E3 ubiquitin transferase" evidence="18">
    <location>
        <begin position="18"/>
        <end position="396"/>
    </location>
</feature>
<keyword evidence="7" id="KW-0479">Metal-binding</keyword>
<gene>
    <name evidence="20" type="ORF">JCGZ_20454</name>
</gene>
<comment type="pathway">
    <text evidence="3">Protein modification; protein ubiquitination.</text>
</comment>
<evidence type="ECO:0000256" key="4">
    <source>
        <dbReference type="ARBA" id="ARBA00012483"/>
    </source>
</evidence>
<dbReference type="InterPro" id="IPR025287">
    <property type="entry name" value="WAK_GUB"/>
</dbReference>
<dbReference type="GO" id="GO:0008270">
    <property type="term" value="F:zinc ion binding"/>
    <property type="evidence" value="ECO:0007669"/>
    <property type="project" value="UniProtKB-KW"/>
</dbReference>
<evidence type="ECO:0000256" key="16">
    <source>
        <dbReference type="SAM" id="MobiDB-lite"/>
    </source>
</evidence>
<evidence type="ECO:0000256" key="15">
    <source>
        <dbReference type="PROSITE-ProRule" id="PRU00175"/>
    </source>
</evidence>
<dbReference type="PANTHER" id="PTHR46279:SF31">
    <property type="entry name" value="RING-H2 FINGER PROTEIN ATL20-LIKE ISOFORM X1"/>
    <property type="match status" value="1"/>
</dbReference>
<dbReference type="InterPro" id="IPR046948">
    <property type="entry name" value="ATL20-22-like"/>
</dbReference>
<accession>A0A067JR73</accession>
<dbReference type="Proteomes" id="UP000027138">
    <property type="component" value="Unassembled WGS sequence"/>
</dbReference>
<keyword evidence="10" id="KW-0833">Ubl conjugation pathway</keyword>